<evidence type="ECO:0000256" key="1">
    <source>
        <dbReference type="ARBA" id="ARBA00006484"/>
    </source>
</evidence>
<dbReference type="Proteomes" id="UP001161390">
    <property type="component" value="Unassembled WGS sequence"/>
</dbReference>
<dbReference type="PANTHER" id="PTHR44196">
    <property type="entry name" value="DEHYDROGENASE/REDUCTASE SDR FAMILY MEMBER 7B"/>
    <property type="match status" value="1"/>
</dbReference>
<comment type="caution">
    <text evidence="3">The sequence shown here is derived from an EMBL/GenBank/DDBJ whole genome shotgun (WGS) entry which is preliminary data.</text>
</comment>
<evidence type="ECO:0000256" key="2">
    <source>
        <dbReference type="ARBA" id="ARBA00023002"/>
    </source>
</evidence>
<dbReference type="SUPFAM" id="SSF51735">
    <property type="entry name" value="NAD(P)-binding Rossmann-fold domains"/>
    <property type="match status" value="1"/>
</dbReference>
<accession>A0ABQ5UZ34</accession>
<keyword evidence="4" id="KW-1185">Reference proteome</keyword>
<evidence type="ECO:0000313" key="3">
    <source>
        <dbReference type="EMBL" id="GLQ20112.1"/>
    </source>
</evidence>
<evidence type="ECO:0000313" key="4">
    <source>
        <dbReference type="Proteomes" id="UP001161390"/>
    </source>
</evidence>
<gene>
    <name evidence="3" type="ORF">GCM10007854_10670</name>
</gene>
<proteinExistence type="inferred from homology"/>
<dbReference type="InterPro" id="IPR002347">
    <property type="entry name" value="SDR_fam"/>
</dbReference>
<dbReference type="PROSITE" id="PS00061">
    <property type="entry name" value="ADH_SHORT"/>
    <property type="match status" value="1"/>
</dbReference>
<comment type="similarity">
    <text evidence="1">Belongs to the short-chain dehydrogenases/reductases (SDR) family.</text>
</comment>
<organism evidence="3 4">
    <name type="scientific">Algimonas porphyrae</name>
    <dbReference type="NCBI Taxonomy" id="1128113"/>
    <lineage>
        <taxon>Bacteria</taxon>
        <taxon>Pseudomonadati</taxon>
        <taxon>Pseudomonadota</taxon>
        <taxon>Alphaproteobacteria</taxon>
        <taxon>Maricaulales</taxon>
        <taxon>Robiginitomaculaceae</taxon>
        <taxon>Algimonas</taxon>
    </lineage>
</organism>
<keyword evidence="2" id="KW-0560">Oxidoreductase</keyword>
<dbReference type="RefSeq" id="WP_284370384.1">
    <property type="nucleotide sequence ID" value="NZ_BSNJ01000002.1"/>
</dbReference>
<name>A0ABQ5UZ34_9PROT</name>
<dbReference type="EMBL" id="BSNJ01000002">
    <property type="protein sequence ID" value="GLQ20112.1"/>
    <property type="molecule type" value="Genomic_DNA"/>
</dbReference>
<protein>
    <submittedName>
        <fullName evidence="3">Oxidoreductase</fullName>
    </submittedName>
</protein>
<reference evidence="3" key="1">
    <citation type="journal article" date="2014" name="Int. J. Syst. Evol. Microbiol.">
        <title>Complete genome of a new Firmicutes species belonging to the dominant human colonic microbiota ('Ruminococcus bicirculans') reveals two chromosomes and a selective capacity to utilize plant glucans.</title>
        <authorList>
            <consortium name="NISC Comparative Sequencing Program"/>
            <person name="Wegmann U."/>
            <person name="Louis P."/>
            <person name="Goesmann A."/>
            <person name="Henrissat B."/>
            <person name="Duncan S.H."/>
            <person name="Flint H.J."/>
        </authorList>
    </citation>
    <scope>NUCLEOTIDE SEQUENCE</scope>
    <source>
        <strain evidence="3">NBRC 108216</strain>
    </source>
</reference>
<reference evidence="3" key="2">
    <citation type="submission" date="2023-01" db="EMBL/GenBank/DDBJ databases">
        <title>Draft genome sequence of Algimonas porphyrae strain NBRC 108216.</title>
        <authorList>
            <person name="Sun Q."/>
            <person name="Mori K."/>
        </authorList>
    </citation>
    <scope>NUCLEOTIDE SEQUENCE</scope>
    <source>
        <strain evidence="3">NBRC 108216</strain>
    </source>
</reference>
<dbReference type="Gene3D" id="3.40.50.720">
    <property type="entry name" value="NAD(P)-binding Rossmann-like Domain"/>
    <property type="match status" value="1"/>
</dbReference>
<sequence length="243" mass="26060">MTNPLEGRITLVTGASRGIGYSAAKALAAAGSHIVAVARTQGGLEDLDDAITAAGGTCSLVPMDLTDFDQIDRLGALLNDRYGRLDGLLCNAAILGGITLTNHTTPKDWMQVMDVNLTAPYRLIRSMDPLLRESAAGRAVFVTSSVARSPRAHWGAYAASKAGMEAFVRCWADEIESITDIKVNLLNPGATRTQMRAKAMPGENPDTLPSPQDLAPLIVDMLSPTFRDHDTLVTFRETPYFKG</sequence>
<dbReference type="Pfam" id="PF00106">
    <property type="entry name" value="adh_short"/>
    <property type="match status" value="1"/>
</dbReference>
<dbReference type="InterPro" id="IPR020904">
    <property type="entry name" value="Sc_DH/Rdtase_CS"/>
</dbReference>
<dbReference type="InterPro" id="IPR036291">
    <property type="entry name" value="NAD(P)-bd_dom_sf"/>
</dbReference>
<dbReference type="PRINTS" id="PR00081">
    <property type="entry name" value="GDHRDH"/>
</dbReference>
<dbReference type="PANTHER" id="PTHR44196:SF4">
    <property type="entry name" value="SHORT CHAIN DEHYDROGENASE"/>
    <property type="match status" value="1"/>
</dbReference>